<dbReference type="InterPro" id="IPR000014">
    <property type="entry name" value="PAS"/>
</dbReference>
<dbReference type="GO" id="GO:0043709">
    <property type="term" value="P:cell adhesion involved in single-species biofilm formation"/>
    <property type="evidence" value="ECO:0007669"/>
    <property type="project" value="TreeGrafter"/>
</dbReference>
<feature type="domain" description="PAC" evidence="6">
    <location>
        <begin position="360"/>
        <end position="410"/>
    </location>
</feature>
<proteinExistence type="predicted"/>
<accession>A0A1M4WTT9</accession>
<dbReference type="NCBIfam" id="TIGR00229">
    <property type="entry name" value="sensory_box"/>
    <property type="match status" value="2"/>
</dbReference>
<dbReference type="InterPro" id="IPR050469">
    <property type="entry name" value="Diguanylate_Cyclase"/>
</dbReference>
<dbReference type="GO" id="GO:0000160">
    <property type="term" value="P:phosphorelay signal transduction system"/>
    <property type="evidence" value="ECO:0007669"/>
    <property type="project" value="InterPro"/>
</dbReference>
<dbReference type="PROSITE" id="PS50113">
    <property type="entry name" value="PAC"/>
    <property type="match status" value="1"/>
</dbReference>
<evidence type="ECO:0000313" key="9">
    <source>
        <dbReference type="Proteomes" id="UP000184148"/>
    </source>
</evidence>
<dbReference type="AlphaFoldDB" id="A0A1M4WTT9"/>
<dbReference type="PROSITE" id="PS50110">
    <property type="entry name" value="RESPONSE_REGULATORY"/>
    <property type="match status" value="1"/>
</dbReference>
<dbReference type="SUPFAM" id="SSF55073">
    <property type="entry name" value="Nucleotide cyclase"/>
    <property type="match status" value="1"/>
</dbReference>
<dbReference type="SMART" id="SM00448">
    <property type="entry name" value="REC"/>
    <property type="match status" value="1"/>
</dbReference>
<evidence type="ECO:0000259" key="4">
    <source>
        <dbReference type="PROSITE" id="PS50110"/>
    </source>
</evidence>
<dbReference type="SUPFAM" id="SSF52172">
    <property type="entry name" value="CheY-like"/>
    <property type="match status" value="1"/>
</dbReference>
<evidence type="ECO:0000313" key="8">
    <source>
        <dbReference type="EMBL" id="SHE84620.1"/>
    </source>
</evidence>
<evidence type="ECO:0000256" key="1">
    <source>
        <dbReference type="ARBA" id="ARBA00018672"/>
    </source>
</evidence>
<keyword evidence="3" id="KW-0597">Phosphoprotein</keyword>
<dbReference type="EMBL" id="FQUY01000007">
    <property type="protein sequence ID" value="SHE84620.1"/>
    <property type="molecule type" value="Genomic_DNA"/>
</dbReference>
<dbReference type="Pfam" id="PF00990">
    <property type="entry name" value="GGDEF"/>
    <property type="match status" value="1"/>
</dbReference>
<feature type="modified residue" description="4-aspartylphosphate" evidence="3">
    <location>
        <position position="82"/>
    </location>
</feature>
<evidence type="ECO:0000259" key="6">
    <source>
        <dbReference type="PROSITE" id="PS50113"/>
    </source>
</evidence>
<reference evidence="9" key="1">
    <citation type="submission" date="2016-11" db="EMBL/GenBank/DDBJ databases">
        <authorList>
            <person name="Varghese N."/>
            <person name="Submissions S."/>
        </authorList>
    </citation>
    <scope>NUCLEOTIDE SEQUENCE [LARGE SCALE GENOMIC DNA]</scope>
    <source>
        <strain evidence="9">DSM 12395</strain>
    </source>
</reference>
<dbReference type="InterPro" id="IPR001789">
    <property type="entry name" value="Sig_transdc_resp-reg_receiver"/>
</dbReference>
<dbReference type="InterPro" id="IPR029787">
    <property type="entry name" value="Nucleotide_cyclase"/>
</dbReference>
<dbReference type="InterPro" id="IPR043128">
    <property type="entry name" value="Rev_trsase/Diguanyl_cyclase"/>
</dbReference>
<feature type="domain" description="GGDEF" evidence="7">
    <location>
        <begin position="573"/>
        <end position="702"/>
    </location>
</feature>
<dbReference type="Proteomes" id="UP000184148">
    <property type="component" value="Unassembled WGS sequence"/>
</dbReference>
<dbReference type="SMART" id="SM00267">
    <property type="entry name" value="GGDEF"/>
    <property type="match status" value="1"/>
</dbReference>
<gene>
    <name evidence="8" type="ORF">SAMN02745133_01249</name>
</gene>
<dbReference type="PROSITE" id="PS50887">
    <property type="entry name" value="GGDEF"/>
    <property type="match status" value="1"/>
</dbReference>
<dbReference type="Pfam" id="PF13188">
    <property type="entry name" value="PAS_8"/>
    <property type="match status" value="1"/>
</dbReference>
<evidence type="ECO:0000256" key="3">
    <source>
        <dbReference type="PROSITE-ProRule" id="PRU00169"/>
    </source>
</evidence>
<feature type="domain" description="PAS" evidence="5">
    <location>
        <begin position="281"/>
        <end position="328"/>
    </location>
</feature>
<dbReference type="GO" id="GO:1902201">
    <property type="term" value="P:negative regulation of bacterial-type flagellum-dependent cell motility"/>
    <property type="evidence" value="ECO:0007669"/>
    <property type="project" value="TreeGrafter"/>
</dbReference>
<dbReference type="PROSITE" id="PS50112">
    <property type="entry name" value="PAS"/>
    <property type="match status" value="1"/>
</dbReference>
<dbReference type="InterPro" id="IPR013767">
    <property type="entry name" value="PAS_fold"/>
</dbReference>
<dbReference type="GO" id="GO:0006355">
    <property type="term" value="P:regulation of DNA-templated transcription"/>
    <property type="evidence" value="ECO:0007669"/>
    <property type="project" value="InterPro"/>
</dbReference>
<dbReference type="InterPro" id="IPR035965">
    <property type="entry name" value="PAS-like_dom_sf"/>
</dbReference>
<dbReference type="FunFam" id="3.30.70.270:FF:000001">
    <property type="entry name" value="Diguanylate cyclase domain protein"/>
    <property type="match status" value="1"/>
</dbReference>
<dbReference type="SUPFAM" id="SSF55785">
    <property type="entry name" value="PYP-like sensor domain (PAS domain)"/>
    <property type="match status" value="3"/>
</dbReference>
<dbReference type="Pfam" id="PF13426">
    <property type="entry name" value="PAS_9"/>
    <property type="match status" value="1"/>
</dbReference>
<dbReference type="Gene3D" id="3.30.70.270">
    <property type="match status" value="1"/>
</dbReference>
<dbReference type="NCBIfam" id="TIGR00254">
    <property type="entry name" value="GGDEF"/>
    <property type="match status" value="1"/>
</dbReference>
<evidence type="ECO:0000256" key="2">
    <source>
        <dbReference type="ARBA" id="ARBA00024867"/>
    </source>
</evidence>
<dbReference type="InterPro" id="IPR001610">
    <property type="entry name" value="PAC"/>
</dbReference>
<protein>
    <recommendedName>
        <fullName evidence="1">Stage 0 sporulation protein A homolog</fullName>
    </recommendedName>
</protein>
<dbReference type="GO" id="GO:0052621">
    <property type="term" value="F:diguanylate cyclase activity"/>
    <property type="evidence" value="ECO:0007669"/>
    <property type="project" value="TreeGrafter"/>
</dbReference>
<dbReference type="Pfam" id="PF00989">
    <property type="entry name" value="PAS"/>
    <property type="match status" value="1"/>
</dbReference>
<dbReference type="Gene3D" id="3.40.50.2300">
    <property type="match status" value="1"/>
</dbReference>
<dbReference type="GO" id="GO:0005886">
    <property type="term" value="C:plasma membrane"/>
    <property type="evidence" value="ECO:0007669"/>
    <property type="project" value="TreeGrafter"/>
</dbReference>
<sequence length="704" mass="79416">MLLLKAAATVMKIFRNKCLGVGLSVNAFKGKRILIVEDSRFQAQITANILNKYGYMTEIALTGEEAVEKVSGSRCPDLILVDIELGKGMDGALAARTIQQFRDVPVVFLTAHTEKEIVEKIRTITGYGYVLKGAGEHVLVSTVEMALHLYEANAHANMYRQIFENSLNEIYIFHPETLKFIAVNRGARKNLGYTIEELSTMTPLDLEPELDSESFRALLEPLVGGMQEQILFNTVHRRKDGSLYPAEMHLQLFGHSGEKVCVALIIDLTERRKMEEELRARDATLGTIMGSARDAIIMLDGQGNVTFWNPAAEQLFGYSREEILGKDLHRLVVLDECLYQAYNKAFKHFQLTGEGNTIGKTTELKAKHKDGRELDVELSLSALRIRDAWHAVGIVRDISERKRLEEDNRRKEECLRLMLEGIPNPAWLINRERIILAQNKAAERIMGSKTGDYCWESIHGMETLPDRSREAIEKSGTPLPGTKCYFCRVDEALDKNAPINSEVEFAGGIWDTWWIPLGEDIYLHYAVDVTKYKKMEEQLYRLSNTDPLTNAYNRRYFMQVLEQEMERTGRTGLPFSIIMVDLDHFKSINDRFGHAAGDLVLKSLVDLINGRIRKIDCLARWGGEEFVILLPNTPVDKAAGLAEEIRGQLSKMNIPGVGSVTASFGVAGYCPSDTSDTLIMRADNMLYEAKAAGRNCVRYREECL</sequence>
<dbReference type="InterPro" id="IPR011006">
    <property type="entry name" value="CheY-like_superfamily"/>
</dbReference>
<dbReference type="PANTHER" id="PTHR45138">
    <property type="entry name" value="REGULATORY COMPONENTS OF SENSORY TRANSDUCTION SYSTEM"/>
    <property type="match status" value="1"/>
</dbReference>
<comment type="function">
    <text evidence="2">May play the central regulatory role in sporulation. It may be an element of the effector pathway responsible for the activation of sporulation genes in response to nutritional stress. Spo0A may act in concert with spo0H (a sigma factor) to control the expression of some genes that are critical to the sporulation process.</text>
</comment>
<dbReference type="STRING" id="1121429.SAMN02745133_01249"/>
<dbReference type="PANTHER" id="PTHR45138:SF9">
    <property type="entry name" value="DIGUANYLATE CYCLASE DGCM-RELATED"/>
    <property type="match status" value="1"/>
</dbReference>
<evidence type="ECO:0000259" key="7">
    <source>
        <dbReference type="PROSITE" id="PS50887"/>
    </source>
</evidence>
<dbReference type="SMART" id="SM00086">
    <property type="entry name" value="PAC"/>
    <property type="match status" value="2"/>
</dbReference>
<organism evidence="8 9">
    <name type="scientific">Desulforamulus putei DSM 12395</name>
    <dbReference type="NCBI Taxonomy" id="1121429"/>
    <lineage>
        <taxon>Bacteria</taxon>
        <taxon>Bacillati</taxon>
        <taxon>Bacillota</taxon>
        <taxon>Clostridia</taxon>
        <taxon>Eubacteriales</taxon>
        <taxon>Peptococcaceae</taxon>
        <taxon>Desulforamulus</taxon>
    </lineage>
</organism>
<feature type="domain" description="Response regulatory" evidence="4">
    <location>
        <begin position="32"/>
        <end position="147"/>
    </location>
</feature>
<dbReference type="InterPro" id="IPR000160">
    <property type="entry name" value="GGDEF_dom"/>
</dbReference>
<dbReference type="Pfam" id="PF00072">
    <property type="entry name" value="Response_reg"/>
    <property type="match status" value="1"/>
</dbReference>
<dbReference type="SMART" id="SM00091">
    <property type="entry name" value="PAS"/>
    <property type="match status" value="3"/>
</dbReference>
<keyword evidence="9" id="KW-1185">Reference proteome</keyword>
<dbReference type="CDD" id="cd01949">
    <property type="entry name" value="GGDEF"/>
    <property type="match status" value="1"/>
</dbReference>
<dbReference type="InterPro" id="IPR000700">
    <property type="entry name" value="PAS-assoc_C"/>
</dbReference>
<dbReference type="Gene3D" id="3.30.450.20">
    <property type="entry name" value="PAS domain"/>
    <property type="match status" value="3"/>
</dbReference>
<evidence type="ECO:0000259" key="5">
    <source>
        <dbReference type="PROSITE" id="PS50112"/>
    </source>
</evidence>
<dbReference type="CDD" id="cd00130">
    <property type="entry name" value="PAS"/>
    <property type="match status" value="2"/>
</dbReference>
<name>A0A1M4WTT9_9FIRM</name>